<evidence type="ECO:0000313" key="3">
    <source>
        <dbReference type="Proteomes" id="UP000252081"/>
    </source>
</evidence>
<dbReference type="Proteomes" id="UP000252081">
    <property type="component" value="Unassembled WGS sequence"/>
</dbReference>
<proteinExistence type="predicted"/>
<dbReference type="InterPro" id="IPR000073">
    <property type="entry name" value="AB_hydrolase_1"/>
</dbReference>
<dbReference type="Pfam" id="PF12697">
    <property type="entry name" value="Abhydrolase_6"/>
    <property type="match status" value="1"/>
</dbReference>
<sequence length="71" mass="8019">MKNSIKTFVLVHAAWHGAWSFDRTRKKLEASGAKVIIFDLPGHGGDFGNSRQRIPFQTMHPGIYPILRRAS</sequence>
<dbReference type="RefSeq" id="WP_113950541.1">
    <property type="nucleotide sequence ID" value="NZ_QNQU01000018.1"/>
</dbReference>
<name>A0A366KQY6_9SPHI</name>
<dbReference type="Gene3D" id="3.40.50.1820">
    <property type="entry name" value="alpha/beta hydrolase"/>
    <property type="match status" value="1"/>
</dbReference>
<gene>
    <name evidence="2" type="ORF">DRW42_19710</name>
</gene>
<evidence type="ECO:0000259" key="1">
    <source>
        <dbReference type="Pfam" id="PF12697"/>
    </source>
</evidence>
<dbReference type="OrthoDB" id="9112061at2"/>
<dbReference type="EMBL" id="QNQU01000018">
    <property type="protein sequence ID" value="RBQ04045.1"/>
    <property type="molecule type" value="Genomic_DNA"/>
</dbReference>
<accession>A0A366KQY6</accession>
<evidence type="ECO:0000313" key="2">
    <source>
        <dbReference type="EMBL" id="RBQ04045.1"/>
    </source>
</evidence>
<comment type="caution">
    <text evidence="2">The sequence shown here is derived from an EMBL/GenBank/DDBJ whole genome shotgun (WGS) entry which is preliminary data.</text>
</comment>
<reference evidence="2 3" key="1">
    <citation type="submission" date="2018-07" db="EMBL/GenBank/DDBJ databases">
        <title>A draft genome of a endophytic bacteria, a new species of Pedobacter.</title>
        <authorList>
            <person name="Zhang Z.D."/>
            <person name="Chen Z.J."/>
        </authorList>
    </citation>
    <scope>NUCLEOTIDE SEQUENCE [LARGE SCALE GENOMIC DNA]</scope>
    <source>
        <strain evidence="2 3">RS10</strain>
    </source>
</reference>
<feature type="domain" description="AB hydrolase-1" evidence="1">
    <location>
        <begin position="8"/>
        <end position="46"/>
    </location>
</feature>
<keyword evidence="3" id="KW-1185">Reference proteome</keyword>
<organism evidence="2 3">
    <name type="scientific">Pedobacter miscanthi</name>
    <dbReference type="NCBI Taxonomy" id="2259170"/>
    <lineage>
        <taxon>Bacteria</taxon>
        <taxon>Pseudomonadati</taxon>
        <taxon>Bacteroidota</taxon>
        <taxon>Sphingobacteriia</taxon>
        <taxon>Sphingobacteriales</taxon>
        <taxon>Sphingobacteriaceae</taxon>
        <taxon>Pedobacter</taxon>
    </lineage>
</organism>
<dbReference type="SUPFAM" id="SSF53474">
    <property type="entry name" value="alpha/beta-Hydrolases"/>
    <property type="match status" value="1"/>
</dbReference>
<dbReference type="InterPro" id="IPR029058">
    <property type="entry name" value="AB_hydrolase_fold"/>
</dbReference>
<protein>
    <recommendedName>
        <fullName evidence="1">AB hydrolase-1 domain-containing protein</fullName>
    </recommendedName>
</protein>
<dbReference type="AlphaFoldDB" id="A0A366KQY6"/>